<dbReference type="PROSITE" id="PS50262">
    <property type="entry name" value="G_PROTEIN_RECEP_F1_2"/>
    <property type="match status" value="1"/>
</dbReference>
<protein>
    <recommendedName>
        <fullName evidence="11">G-protein coupled receptors family 1 profile domain-containing protein</fullName>
    </recommendedName>
</protein>
<feature type="transmembrane region" description="Helical" evidence="10">
    <location>
        <begin position="184"/>
        <end position="208"/>
    </location>
</feature>
<keyword evidence="7 8" id="KW-0807">Transducer</keyword>
<dbReference type="STRING" id="46731.A0A3M6U6X8"/>
<evidence type="ECO:0000256" key="7">
    <source>
        <dbReference type="ARBA" id="ARBA00023224"/>
    </source>
</evidence>
<keyword evidence="5 10" id="KW-0472">Membrane</keyword>
<keyword evidence="13" id="KW-1185">Reference proteome</keyword>
<dbReference type="SMART" id="SM01381">
    <property type="entry name" value="7TM_GPCR_Srsx"/>
    <property type="match status" value="1"/>
</dbReference>
<dbReference type="OrthoDB" id="5962705at2759"/>
<dbReference type="GO" id="GO:0016020">
    <property type="term" value="C:membrane"/>
    <property type="evidence" value="ECO:0007669"/>
    <property type="project" value="UniProtKB-SubCell"/>
</dbReference>
<evidence type="ECO:0000256" key="4">
    <source>
        <dbReference type="ARBA" id="ARBA00023040"/>
    </source>
</evidence>
<dbReference type="PRINTS" id="PR00237">
    <property type="entry name" value="GPCRRHODOPSN"/>
</dbReference>
<dbReference type="SUPFAM" id="SSF81321">
    <property type="entry name" value="Family A G protein-coupled receptor-like"/>
    <property type="match status" value="1"/>
</dbReference>
<dbReference type="InterPro" id="IPR000276">
    <property type="entry name" value="GPCR_Rhodpsn"/>
</dbReference>
<dbReference type="GO" id="GO:0004930">
    <property type="term" value="F:G protein-coupled receptor activity"/>
    <property type="evidence" value="ECO:0007669"/>
    <property type="project" value="UniProtKB-KW"/>
</dbReference>
<evidence type="ECO:0000256" key="3">
    <source>
        <dbReference type="ARBA" id="ARBA00022989"/>
    </source>
</evidence>
<feature type="transmembrane region" description="Helical" evidence="10">
    <location>
        <begin position="23"/>
        <end position="47"/>
    </location>
</feature>
<keyword evidence="9" id="KW-0175">Coiled coil</keyword>
<feature type="transmembrane region" description="Helical" evidence="10">
    <location>
        <begin position="285"/>
        <end position="305"/>
    </location>
</feature>
<dbReference type="PROSITE" id="PS00237">
    <property type="entry name" value="G_PROTEIN_RECEP_F1_1"/>
    <property type="match status" value="1"/>
</dbReference>
<gene>
    <name evidence="12" type="ORF">pdam_00011260</name>
</gene>
<accession>A0A3M6U6X8</accession>
<comment type="caution">
    <text evidence="12">The sequence shown here is derived from an EMBL/GenBank/DDBJ whole genome shotgun (WGS) entry which is preliminary data.</text>
</comment>
<dbReference type="PANTHER" id="PTHR24243:SF208">
    <property type="entry name" value="PYROKININ-1 RECEPTOR"/>
    <property type="match status" value="1"/>
</dbReference>
<keyword evidence="3 10" id="KW-1133">Transmembrane helix</keyword>
<feature type="transmembrane region" description="Helical" evidence="10">
    <location>
        <begin position="245"/>
        <end position="265"/>
    </location>
</feature>
<organism evidence="12 13">
    <name type="scientific">Pocillopora damicornis</name>
    <name type="common">Cauliflower coral</name>
    <name type="synonym">Millepora damicornis</name>
    <dbReference type="NCBI Taxonomy" id="46731"/>
    <lineage>
        <taxon>Eukaryota</taxon>
        <taxon>Metazoa</taxon>
        <taxon>Cnidaria</taxon>
        <taxon>Anthozoa</taxon>
        <taxon>Hexacorallia</taxon>
        <taxon>Scleractinia</taxon>
        <taxon>Astrocoeniina</taxon>
        <taxon>Pocilloporidae</taxon>
        <taxon>Pocillopora</taxon>
    </lineage>
</organism>
<dbReference type="AlphaFoldDB" id="A0A3M6U6X8"/>
<dbReference type="EMBL" id="RCHS01002151">
    <property type="protein sequence ID" value="RMX49299.1"/>
    <property type="molecule type" value="Genomic_DNA"/>
</dbReference>
<dbReference type="CDD" id="cd00637">
    <property type="entry name" value="7tm_classA_rhodopsin-like"/>
    <property type="match status" value="1"/>
</dbReference>
<feature type="transmembrane region" description="Helical" evidence="10">
    <location>
        <begin position="146"/>
        <end position="164"/>
    </location>
</feature>
<evidence type="ECO:0000256" key="1">
    <source>
        <dbReference type="ARBA" id="ARBA00004141"/>
    </source>
</evidence>
<proteinExistence type="inferred from homology"/>
<dbReference type="Gene3D" id="1.20.1070.10">
    <property type="entry name" value="Rhodopsin 7-helix transmembrane proteins"/>
    <property type="match status" value="1"/>
</dbReference>
<feature type="domain" description="G-protein coupled receptors family 1 profile" evidence="11">
    <location>
        <begin position="38"/>
        <end position="302"/>
    </location>
</feature>
<keyword evidence="2 8" id="KW-0812">Transmembrane</keyword>
<feature type="transmembrane region" description="Helical" evidence="10">
    <location>
        <begin position="59"/>
        <end position="78"/>
    </location>
</feature>
<feature type="transmembrane region" description="Helical" evidence="10">
    <location>
        <begin position="109"/>
        <end position="134"/>
    </location>
</feature>
<evidence type="ECO:0000256" key="9">
    <source>
        <dbReference type="SAM" id="Coils"/>
    </source>
</evidence>
<evidence type="ECO:0000256" key="8">
    <source>
        <dbReference type="RuleBase" id="RU000688"/>
    </source>
</evidence>
<keyword evidence="4 8" id="KW-0297">G-protein coupled receptor</keyword>
<sequence length="424" mass="48350">MNNSTTNLQIGQSECFSAVPSTVFTLALSLITITAVAGNFLLIAAFLRTSNLKTSSNWYIINMAISDVVSVLLNWPLYVTEGMLKPGGSLITNQAIATFFCKLGIYSRAVLYVVSIESLVLISLDRFIAIVFPLKAIKITTRVRRILLLLSWLFPVLCAIPYFYHSKIVLEGRQTFCTNFMSMLLFKVYNFISFILLYFIPLVVLLVVHSIGFKHLKRRLVFQISSNEGNTRTRRSKENQNILKIFRAVTLGFFMCWTPLYIYLILKSSHPTIFLDDTCLLFIGLLYYTFPLISTAINPFILITLSSNYRAAVKDLLAKCFAVFKCRINKIHTTEQLKGEIAVLREKVKSLEETIEKVALKANDNEQYSRRQNVRVTGFAEEKTKIVLLNLQGKIGLEVSDDTVNRAHRPHENVNYDERKRTFS</sequence>
<feature type="coiled-coil region" evidence="9">
    <location>
        <begin position="334"/>
        <end position="361"/>
    </location>
</feature>
<evidence type="ECO:0000259" key="11">
    <source>
        <dbReference type="PROSITE" id="PS50262"/>
    </source>
</evidence>
<evidence type="ECO:0000256" key="2">
    <source>
        <dbReference type="ARBA" id="ARBA00022692"/>
    </source>
</evidence>
<dbReference type="PANTHER" id="PTHR24243">
    <property type="entry name" value="G-PROTEIN COUPLED RECEPTOR"/>
    <property type="match status" value="1"/>
</dbReference>
<evidence type="ECO:0000313" key="13">
    <source>
        <dbReference type="Proteomes" id="UP000275408"/>
    </source>
</evidence>
<comment type="subcellular location">
    <subcellularLocation>
        <location evidence="1">Membrane</location>
        <topology evidence="1">Multi-pass membrane protein</topology>
    </subcellularLocation>
</comment>
<reference evidence="12 13" key="1">
    <citation type="journal article" date="2018" name="Sci. Rep.">
        <title>Comparative analysis of the Pocillopora damicornis genome highlights role of immune system in coral evolution.</title>
        <authorList>
            <person name="Cunning R."/>
            <person name="Bay R.A."/>
            <person name="Gillette P."/>
            <person name="Baker A.C."/>
            <person name="Traylor-Knowles N."/>
        </authorList>
    </citation>
    <scope>NUCLEOTIDE SEQUENCE [LARGE SCALE GENOMIC DNA]</scope>
    <source>
        <strain evidence="12">RSMAS</strain>
        <tissue evidence="12">Whole animal</tissue>
    </source>
</reference>
<evidence type="ECO:0000313" key="12">
    <source>
        <dbReference type="EMBL" id="RMX49299.1"/>
    </source>
</evidence>
<evidence type="ECO:0000256" key="10">
    <source>
        <dbReference type="SAM" id="Phobius"/>
    </source>
</evidence>
<dbReference type="Pfam" id="PF00001">
    <property type="entry name" value="7tm_1"/>
    <property type="match status" value="1"/>
</dbReference>
<evidence type="ECO:0000256" key="5">
    <source>
        <dbReference type="ARBA" id="ARBA00023136"/>
    </source>
</evidence>
<dbReference type="InterPro" id="IPR017452">
    <property type="entry name" value="GPCR_Rhodpsn_7TM"/>
</dbReference>
<comment type="similarity">
    <text evidence="8">Belongs to the G-protein coupled receptor 1 family.</text>
</comment>
<dbReference type="Proteomes" id="UP000275408">
    <property type="component" value="Unassembled WGS sequence"/>
</dbReference>
<evidence type="ECO:0000256" key="6">
    <source>
        <dbReference type="ARBA" id="ARBA00023170"/>
    </source>
</evidence>
<name>A0A3M6U6X8_POCDA</name>
<keyword evidence="6 8" id="KW-0675">Receptor</keyword>